<protein>
    <submittedName>
        <fullName evidence="9">DinF protein</fullName>
    </submittedName>
</protein>
<feature type="transmembrane region" description="Helical" evidence="8">
    <location>
        <begin position="360"/>
        <end position="391"/>
    </location>
</feature>
<feature type="transmembrane region" description="Helical" evidence="8">
    <location>
        <begin position="158"/>
        <end position="177"/>
    </location>
</feature>
<evidence type="ECO:0000256" key="7">
    <source>
        <dbReference type="SAM" id="MobiDB-lite"/>
    </source>
</evidence>
<evidence type="ECO:0000256" key="2">
    <source>
        <dbReference type="ARBA" id="ARBA00022475"/>
    </source>
</evidence>
<sequence>KEPSVHASQRSRSQTNRSANNVQQTLDSVAMKVITDPEGEVMKRTTYPLLINYLISELANIFTVYIVWFYTSSTAISQFAVCYPICYFISQAVPKAISQAQVSFIASLVAETKVKQADESVAYHFVIQGCYFILACILAFVVAVAFPGMLQISNSDTNYAVIYIPVTCVIGTLLSIFNSSTEALLLIENNHQMNLKRSVTSSILQLLFVMMSFQYVKQSDKECSLTQLAIGQVLGQLLPAAIMAFYYQDFSQTNQFKAVLKAKFKYLKQFNVQTFTKLILLALPKISQFGSQPLMIFFCDIVIAQLFSEEQDMLIGRVGLLLYFLSFQLFGFVMQTYIYSSEVELGLNLLQKKYVRSKELLFKGLIWAIVLQAILLIIAFTTGSSIVEFFIPDNADKKEFITLYAKDYIGYSYYLPILYIPFHYCQAIFAIEKNWKMNMLLNLIHPVIAILTLIVLATTVGDRCELWWVAFFAELISGISGVVLLLRKIFEVMQFAKIELKRLKKKKKLEEEGKVEELEKQD</sequence>
<keyword evidence="2" id="KW-1003">Cell membrane</keyword>
<evidence type="ECO:0000256" key="3">
    <source>
        <dbReference type="ARBA" id="ARBA00022692"/>
    </source>
</evidence>
<keyword evidence="6" id="KW-0175">Coiled coil</keyword>
<evidence type="ECO:0000256" key="5">
    <source>
        <dbReference type="ARBA" id="ARBA00023136"/>
    </source>
</evidence>
<reference evidence="9" key="1">
    <citation type="submission" date="2015-07" db="EMBL/GenBank/DDBJ databases">
        <title>Adaptation to a free-living lifestyle via gene acquisitions in the diplomonad Trepomonas sp. PC1.</title>
        <authorList>
            <person name="Xu F."/>
            <person name="Jerlstrom-Hultqvist J."/>
            <person name="Kolisko M."/>
            <person name="Simpson A.G.B."/>
            <person name="Roger A.J."/>
            <person name="Svard S.G."/>
            <person name="Andersson J.O."/>
        </authorList>
    </citation>
    <scope>NUCLEOTIDE SEQUENCE</scope>
    <source>
        <strain evidence="9">PC1</strain>
    </source>
</reference>
<feature type="transmembrane region" description="Helical" evidence="8">
    <location>
        <begin position="443"/>
        <end position="460"/>
    </location>
</feature>
<dbReference type="PANTHER" id="PTHR43823:SF3">
    <property type="entry name" value="MULTIDRUG EXPORT PROTEIN MEPA"/>
    <property type="match status" value="1"/>
</dbReference>
<evidence type="ECO:0000313" key="9">
    <source>
        <dbReference type="EMBL" id="JAP91615.1"/>
    </source>
</evidence>
<feature type="transmembrane region" description="Helical" evidence="8">
    <location>
        <begin position="198"/>
        <end position="216"/>
    </location>
</feature>
<comment type="subcellular location">
    <subcellularLocation>
        <location evidence="1">Cell membrane</location>
        <topology evidence="1">Multi-pass membrane protein</topology>
    </subcellularLocation>
</comment>
<proteinExistence type="predicted"/>
<dbReference type="EMBL" id="GDID01004991">
    <property type="protein sequence ID" value="JAP91615.1"/>
    <property type="molecule type" value="Transcribed_RNA"/>
</dbReference>
<feature type="region of interest" description="Disordered" evidence="7">
    <location>
        <begin position="1"/>
        <end position="20"/>
    </location>
</feature>
<evidence type="ECO:0000256" key="8">
    <source>
        <dbReference type="SAM" id="Phobius"/>
    </source>
</evidence>
<feature type="transmembrane region" description="Helical" evidence="8">
    <location>
        <begin position="50"/>
        <end position="70"/>
    </location>
</feature>
<feature type="coiled-coil region" evidence="6">
    <location>
        <begin position="486"/>
        <end position="521"/>
    </location>
</feature>
<feature type="transmembrane region" description="Helical" evidence="8">
    <location>
        <begin position="411"/>
        <end position="431"/>
    </location>
</feature>
<dbReference type="GO" id="GO:0005886">
    <property type="term" value="C:plasma membrane"/>
    <property type="evidence" value="ECO:0007669"/>
    <property type="project" value="UniProtKB-SubCell"/>
</dbReference>
<organism evidence="9">
    <name type="scientific">Trepomonas sp. PC1</name>
    <dbReference type="NCBI Taxonomy" id="1076344"/>
    <lineage>
        <taxon>Eukaryota</taxon>
        <taxon>Metamonada</taxon>
        <taxon>Diplomonadida</taxon>
        <taxon>Hexamitidae</taxon>
        <taxon>Hexamitinae</taxon>
        <taxon>Trepomonas</taxon>
    </lineage>
</organism>
<dbReference type="PANTHER" id="PTHR43823">
    <property type="entry name" value="SPORULATION PROTEIN YKVU"/>
    <property type="match status" value="1"/>
</dbReference>
<feature type="non-terminal residue" evidence="9">
    <location>
        <position position="1"/>
    </location>
</feature>
<name>A0A146K702_9EUKA</name>
<keyword evidence="4 8" id="KW-1133">Transmembrane helix</keyword>
<keyword evidence="3 8" id="KW-0812">Transmembrane</keyword>
<accession>A0A146K702</accession>
<feature type="transmembrane region" description="Helical" evidence="8">
    <location>
        <begin position="121"/>
        <end position="146"/>
    </location>
</feature>
<evidence type="ECO:0000256" key="1">
    <source>
        <dbReference type="ARBA" id="ARBA00004651"/>
    </source>
</evidence>
<dbReference type="InterPro" id="IPR051327">
    <property type="entry name" value="MATE_MepA_subfamily"/>
</dbReference>
<evidence type="ECO:0000256" key="6">
    <source>
        <dbReference type="SAM" id="Coils"/>
    </source>
</evidence>
<evidence type="ECO:0000256" key="4">
    <source>
        <dbReference type="ARBA" id="ARBA00022989"/>
    </source>
</evidence>
<keyword evidence="5 8" id="KW-0472">Membrane</keyword>
<feature type="transmembrane region" description="Helical" evidence="8">
    <location>
        <begin position="320"/>
        <end position="339"/>
    </location>
</feature>
<dbReference type="AlphaFoldDB" id="A0A146K702"/>
<gene>
    <name evidence="9" type="ORF">TPC1_16719</name>
</gene>
<feature type="transmembrane region" description="Helical" evidence="8">
    <location>
        <begin position="228"/>
        <end position="247"/>
    </location>
</feature>
<feature type="transmembrane region" description="Helical" evidence="8">
    <location>
        <begin position="466"/>
        <end position="486"/>
    </location>
</feature>